<feature type="domain" description="Secretion system C-terminal sorting" evidence="1">
    <location>
        <begin position="1222"/>
        <end position="1293"/>
    </location>
</feature>
<dbReference type="InterPro" id="IPR055353">
    <property type="entry name" value="DUF7619"/>
</dbReference>
<protein>
    <submittedName>
        <fullName evidence="3">Uncharacterized protein</fullName>
    </submittedName>
</protein>
<gene>
    <name evidence="3" type="ORF">HELGO_WM34563</name>
</gene>
<dbReference type="NCBIfam" id="TIGR04183">
    <property type="entry name" value="Por_Secre_tail"/>
    <property type="match status" value="1"/>
</dbReference>
<proteinExistence type="predicted"/>
<evidence type="ECO:0000259" key="1">
    <source>
        <dbReference type="Pfam" id="PF18962"/>
    </source>
</evidence>
<dbReference type="PANTHER" id="PTHR35580">
    <property type="entry name" value="CELL SURFACE GLYCOPROTEIN (S-LAYER PROTEIN)-LIKE PROTEIN"/>
    <property type="match status" value="1"/>
</dbReference>
<feature type="domain" description="DUF7619" evidence="2">
    <location>
        <begin position="848"/>
        <end position="982"/>
    </location>
</feature>
<dbReference type="SUPFAM" id="SSF117074">
    <property type="entry name" value="Hypothetical protein PA1324"/>
    <property type="match status" value="1"/>
</dbReference>
<dbReference type="Gene3D" id="2.80.10.50">
    <property type="match status" value="1"/>
</dbReference>
<evidence type="ECO:0000313" key="3">
    <source>
        <dbReference type="EMBL" id="CAA6806744.1"/>
    </source>
</evidence>
<dbReference type="Gene3D" id="2.60.40.10">
    <property type="entry name" value="Immunoglobulins"/>
    <property type="match status" value="1"/>
</dbReference>
<organism evidence="3">
    <name type="scientific">uncultured Aureispira sp</name>
    <dbReference type="NCBI Taxonomy" id="1331704"/>
    <lineage>
        <taxon>Bacteria</taxon>
        <taxon>Pseudomonadati</taxon>
        <taxon>Bacteroidota</taxon>
        <taxon>Saprospiria</taxon>
        <taxon>Saprospirales</taxon>
        <taxon>Saprospiraceae</taxon>
        <taxon>Aureispira</taxon>
        <taxon>environmental samples</taxon>
    </lineage>
</organism>
<name>A0A6S6SEB3_9BACT</name>
<dbReference type="SUPFAM" id="SSF63829">
    <property type="entry name" value="Calcium-dependent phosphotriesterase"/>
    <property type="match status" value="1"/>
</dbReference>
<dbReference type="Pfam" id="PF24595">
    <property type="entry name" value="DUF7619"/>
    <property type="match status" value="1"/>
</dbReference>
<dbReference type="InterPro" id="IPR013783">
    <property type="entry name" value="Ig-like_fold"/>
</dbReference>
<dbReference type="InterPro" id="IPR026444">
    <property type="entry name" value="Secre_tail"/>
</dbReference>
<dbReference type="PANTHER" id="PTHR35580:SF1">
    <property type="entry name" value="PHYTASE-LIKE DOMAIN-CONTAINING PROTEIN"/>
    <property type="match status" value="1"/>
</dbReference>
<evidence type="ECO:0000259" key="2">
    <source>
        <dbReference type="Pfam" id="PF24595"/>
    </source>
</evidence>
<dbReference type="NCBIfam" id="TIGR01451">
    <property type="entry name" value="B_ant_repeat"/>
    <property type="match status" value="1"/>
</dbReference>
<sequence>MKLNNQLLCNLSPSFLPKRYYCFFLCLFFISNETAGQVLQLDWAKGMIGNDYAMNWALELDEERGGLYSIGSFSGTIDFDPGPNTHNLTANGTAAAYLQKLDTDGNLLWVIDFNDSTDTRSMALDSSGNVYVVGRFRGTVDFDPGIGVNNLSAPTNSSHVYILKLDASGNFLWAKSFGGTGTCYLSQLTVDPWGNILLTGHFQGMIDFDPGTGFNNQNYAYETIYILKLNASGNFLWVKIIEGNDVNRSNSIVADHSGNIYTTGYFQGMIDFDPGPNVFNASVQSGATSDAFVLKLDASGGFVWAKTIGGLGIGTLALGYTIKVDSRGNVYSGGTFKGPNDFDPGVGTFMQFNQATSGNAYIQKLDSVGNFVWAKTFGGTGGLDQVSAIAFDKFDNVYTVGVFNAIVDFDPSVGVQNLTSNGDRDAFLLKLDADGNFTWATGMGAVNEDISSDIAVDNFGTIYNSGHFEGTVDFNPDTGTTNLISTHRSAFIQKLRQRGIYGQIFQDVNSNCIQENLENSLADRIVVVQPGEHYAMTNSAGFWLIDSLPTGNYTVTVDTSGNWVPSCPIRQSFTINNVDTALLIAPFGLASTTPCPKPLISVHAPFLRPGFSNQLVYVQACNTALGTALIDTGYVIIELDSLLTVQTGTLPYTSLGNNQYRVDVGALYPGDCVPFALRCSLSTNAVLNQSLCMRAVLYPIDSCALDTIPTPSPLGITPCLTNYDGSHLNVKAICQNDTIHFMVTNIGDGAMSCYSQVRLYIDGQFIWMDSVQLAVGVSQTFVFAGDGRTWRMEVDQHSLYPGNSHPSTTIERCGNESNWTPDLFNILPLDDANPFVDIYCGLVSGSYDPNDKQGYPLGIGNAHEIQPQQALEYLIRFQNTGTDTAFTVVVRDTLSTDLDIYSILSGVASHDYSFKIYGPRVLEWTFNHIMLPDSNTNAAASHGFVRFKVNQAEHLPLGTLIENTAQIYFDFNAPIVTNTTEHHLALPQDLNWDGQQTLDLVGCDRVLFNSIVYDQAGTYWQAVRHGNIDSLYSLNITLHNNAVNRSDTVCSSYIAADGQIYTASGQYTAIIPNYRACDSLITIDLIVQNTSSTVSLSSCSPYIAPDNQSYTTSGLYTAIIPNAIGCDSIITINLNILPVETSISIFSNVLYSFANNANFQWLDCTNNYAPIPGATGPVFSPLVNGIYALQVHQNGCVDTSSCYTIVITDVADLQQEDKNWVIYPNPVKELLFIRSKSKFAQTIDVQVVNHLGQTVLVKQSNQSITEIDLSTLPAGMYYLSIHNNGQRNTYKVVKD</sequence>
<reference evidence="3" key="1">
    <citation type="submission" date="2020-01" db="EMBL/GenBank/DDBJ databases">
        <authorList>
            <person name="Meier V. D."/>
            <person name="Meier V D."/>
        </authorList>
    </citation>
    <scope>NUCLEOTIDE SEQUENCE</scope>
    <source>
        <strain evidence="3">HLG_WM_MAG_10</strain>
    </source>
</reference>
<dbReference type="EMBL" id="CACVAQ010000122">
    <property type="protein sequence ID" value="CAA6806744.1"/>
    <property type="molecule type" value="Genomic_DNA"/>
</dbReference>
<dbReference type="InterPro" id="IPR047589">
    <property type="entry name" value="DUF11_rpt"/>
</dbReference>
<dbReference type="InterPro" id="IPR052918">
    <property type="entry name" value="Motility_Chemotaxis_Reg"/>
</dbReference>
<dbReference type="Pfam" id="PF18962">
    <property type="entry name" value="Por_Secre_tail"/>
    <property type="match status" value="1"/>
</dbReference>
<accession>A0A6S6SEB3</accession>